<sequence length="104" mass="11506">MQMQNQITDKLNQALSPQHLEVINESGNHNVPTGSESHFKVTMVAEGFADESLVKRHQKVYQVLADELKGGVHALALHLYTLDEWREKNGEAPLSPPCMGGEKG</sequence>
<organism evidence="2">
    <name type="scientific">hydrothermal vent metagenome</name>
    <dbReference type="NCBI Taxonomy" id="652676"/>
    <lineage>
        <taxon>unclassified sequences</taxon>
        <taxon>metagenomes</taxon>
        <taxon>ecological metagenomes</taxon>
    </lineage>
</organism>
<keyword evidence="2" id="KW-0131">Cell cycle</keyword>
<comment type="similarity">
    <text evidence="1">Belongs to the BolA/IbaG family.</text>
</comment>
<reference evidence="2" key="1">
    <citation type="submission" date="2018-06" db="EMBL/GenBank/DDBJ databases">
        <authorList>
            <person name="Zhirakovskaya E."/>
        </authorList>
    </citation>
    <scope>NUCLEOTIDE SEQUENCE</scope>
</reference>
<protein>
    <submittedName>
        <fullName evidence="2">Cell division protein BolA</fullName>
    </submittedName>
</protein>
<dbReference type="SUPFAM" id="SSF82657">
    <property type="entry name" value="BolA-like"/>
    <property type="match status" value="1"/>
</dbReference>
<dbReference type="PANTHER" id="PTHR46229">
    <property type="entry name" value="BOLA TRANSCRIPTION REGULATOR"/>
    <property type="match status" value="1"/>
</dbReference>
<dbReference type="InterPro" id="IPR036065">
    <property type="entry name" value="BolA-like_sf"/>
</dbReference>
<dbReference type="Pfam" id="PF01722">
    <property type="entry name" value="BolA"/>
    <property type="match status" value="1"/>
</dbReference>
<name>A0A3B0Z6Z8_9ZZZZ</name>
<dbReference type="InterPro" id="IPR050961">
    <property type="entry name" value="BolA/IbaG_stress_morph_reg"/>
</dbReference>
<accession>A0A3B0Z6Z8</accession>
<keyword evidence="2" id="KW-0132">Cell division</keyword>
<evidence type="ECO:0000256" key="1">
    <source>
        <dbReference type="ARBA" id="ARBA00005578"/>
    </source>
</evidence>
<dbReference type="GO" id="GO:1990229">
    <property type="term" value="C:iron-sulfur cluster assembly complex"/>
    <property type="evidence" value="ECO:0007669"/>
    <property type="project" value="UniProtKB-ARBA"/>
</dbReference>
<dbReference type="PANTHER" id="PTHR46229:SF2">
    <property type="entry name" value="BOLA-LIKE PROTEIN 1"/>
    <property type="match status" value="1"/>
</dbReference>
<dbReference type="Gene3D" id="3.30.300.90">
    <property type="entry name" value="BolA-like"/>
    <property type="match status" value="1"/>
</dbReference>
<dbReference type="FunFam" id="3.30.300.90:FF:000001">
    <property type="entry name" value="Transcriptional regulator BolA"/>
    <property type="match status" value="1"/>
</dbReference>
<evidence type="ECO:0000313" key="2">
    <source>
        <dbReference type="EMBL" id="VAW89225.1"/>
    </source>
</evidence>
<dbReference type="EMBL" id="UOFQ01000126">
    <property type="protein sequence ID" value="VAW89225.1"/>
    <property type="molecule type" value="Genomic_DNA"/>
</dbReference>
<dbReference type="AlphaFoldDB" id="A0A3B0Z6Z8"/>
<proteinExistence type="inferred from homology"/>
<dbReference type="GO" id="GO:0051301">
    <property type="term" value="P:cell division"/>
    <property type="evidence" value="ECO:0007669"/>
    <property type="project" value="UniProtKB-KW"/>
</dbReference>
<gene>
    <name evidence="2" type="ORF">MNBD_GAMMA17-476</name>
</gene>
<dbReference type="PIRSF" id="PIRSF003113">
    <property type="entry name" value="BolA"/>
    <property type="match status" value="1"/>
</dbReference>
<dbReference type="InterPro" id="IPR002634">
    <property type="entry name" value="BolA"/>
</dbReference>